<dbReference type="PANTHER" id="PTHR11851">
    <property type="entry name" value="METALLOPROTEASE"/>
    <property type="match status" value="1"/>
</dbReference>
<dbReference type="SUPFAM" id="SSF63411">
    <property type="entry name" value="LuxS/MPP-like metallohydrolase"/>
    <property type="match status" value="4"/>
</dbReference>
<dbReference type="GO" id="GO:0006508">
    <property type="term" value="P:proteolysis"/>
    <property type="evidence" value="ECO:0007669"/>
    <property type="project" value="InterPro"/>
</dbReference>
<dbReference type="GO" id="GO:0004222">
    <property type="term" value="F:metalloendopeptidase activity"/>
    <property type="evidence" value="ECO:0007669"/>
    <property type="project" value="InterPro"/>
</dbReference>
<sequence>MPYWGSASSESRLGLYSDAMAFQHGLIGPYRRVVVALSLVGLIVTACSGAGGSEPSSPTTGVDDERSVTAATAASSATTAPPSTVPVTSTVPPPPAPDLPGLPEFTDAPMRPDPEWITGQLNNGLHYYLRQNDSPVGRTSLRLAIRAGSVDEFGSSTGVAHFVEHMLFNGTERFPKNDLVSALRSFGIGFGADINAYTSFDETVYRLEVPTDPESIKLGIEVLAEWLDRGTFDQDQVEAERGVILDEWRVHTQDADGRLFGKAIDMLFEGTAYAGRRPIGDDTSISNVTRDELFEFYKAYYRPDNAAVIIVGDYVDMPVGTWLDEHFGGITNPAEPLRPGADTTPQTDTTPDVVRHLDPDSETGDIEVMFPFPTTDGKDRANLTAEIFDDLIFDIIADRLDRDSVVGDAAFYDVDYFQNWFVDRVRGYGVSVSAKPADTDSALVAVLDEFERAARFGFDPSEVDVAVQVARAWWDAYLSEAASKRDEDFASDAVANFLIGDPYPTVEIEYQVATAALDQVTAEALNQRFWARWANSAPHIIISGPESAGDVLPTTERALNLVAGLRARDLVAREPLADLPDALMEPPAPVEASTDVDISSYDSRYARRVWTYPNGITLIAAEHYDDAGALHILAGSPGGSSLVADADLPAAHFVADVVTKGGIGEFNRSEVDRILAGADITTGARLEPYYEYLWAEGAMADAEAAFQLLNRYLTEPRFDQVALDRVLQDEESIVADPTIEPGRAAEDALADLRYGDDIRHTKILTPDEFNTVDLDGIERVWRERFRPDDDWVIVVHGDVDMEVIGELGKRYLGSLPSAHPDPASPNVTAEPPEGVAAAIVKAGTGDTASISLTFTSPIDDVTGKLRATADVVSDLVSDRLVSVVREEFGATYSPTVEVTFGVDPTPVITTTIVVTAAPDRVTDVADAVIAQITELATAGPSPEELSRSLAVVGQRYGWKGVDEIVHDILADSIWPTMDLDDYVLTNRPFEAWGIGAEEVQRFVTDHVDLANYVRVDQVPR</sequence>
<dbReference type="InterPro" id="IPR001431">
    <property type="entry name" value="Pept_M16_Zn_BS"/>
</dbReference>
<dbReference type="PROSITE" id="PS00143">
    <property type="entry name" value="INSULINASE"/>
    <property type="match status" value="1"/>
</dbReference>
<organism evidence="6 7">
    <name type="scientific">Ilumatobacter coccineus</name>
    <dbReference type="NCBI Taxonomy" id="467094"/>
    <lineage>
        <taxon>Bacteria</taxon>
        <taxon>Bacillati</taxon>
        <taxon>Actinomycetota</taxon>
        <taxon>Acidimicrobiia</taxon>
        <taxon>Acidimicrobiales</taxon>
        <taxon>Ilumatobacteraceae</taxon>
        <taxon>Ilumatobacter</taxon>
    </lineage>
</organism>
<feature type="compositionally biased region" description="Low complexity" evidence="3">
    <location>
        <begin position="68"/>
        <end position="90"/>
    </location>
</feature>
<accession>A0A2G6KAN7</accession>
<evidence type="ECO:0000259" key="4">
    <source>
        <dbReference type="Pfam" id="PF00675"/>
    </source>
</evidence>
<evidence type="ECO:0000259" key="5">
    <source>
        <dbReference type="Pfam" id="PF05193"/>
    </source>
</evidence>
<evidence type="ECO:0000256" key="2">
    <source>
        <dbReference type="RuleBase" id="RU004447"/>
    </source>
</evidence>
<dbReference type="Proteomes" id="UP000230914">
    <property type="component" value="Unassembled WGS sequence"/>
</dbReference>
<dbReference type="EMBL" id="PDSL01000043">
    <property type="protein sequence ID" value="PIE32724.1"/>
    <property type="molecule type" value="Genomic_DNA"/>
</dbReference>
<protein>
    <recommendedName>
        <fullName evidence="8">Insulinase family protein</fullName>
    </recommendedName>
</protein>
<dbReference type="Pfam" id="PF05193">
    <property type="entry name" value="Peptidase_M16_C"/>
    <property type="match status" value="2"/>
</dbReference>
<dbReference type="InterPro" id="IPR011765">
    <property type="entry name" value="Pept_M16_N"/>
</dbReference>
<dbReference type="AlphaFoldDB" id="A0A2G6KAN7"/>
<feature type="domain" description="Peptidase M16 C-terminal" evidence="5">
    <location>
        <begin position="287"/>
        <end position="467"/>
    </location>
</feature>
<comment type="caution">
    <text evidence="6">The sequence shown here is derived from an EMBL/GenBank/DDBJ whole genome shotgun (WGS) entry which is preliminary data.</text>
</comment>
<gene>
    <name evidence="6" type="ORF">CSA55_03010</name>
</gene>
<dbReference type="Gene3D" id="3.30.830.10">
    <property type="entry name" value="Metalloenzyme, LuxS/M16 peptidase-like"/>
    <property type="match status" value="4"/>
</dbReference>
<evidence type="ECO:0008006" key="8">
    <source>
        <dbReference type="Google" id="ProtNLM"/>
    </source>
</evidence>
<evidence type="ECO:0000256" key="3">
    <source>
        <dbReference type="SAM" id="MobiDB-lite"/>
    </source>
</evidence>
<evidence type="ECO:0000256" key="1">
    <source>
        <dbReference type="ARBA" id="ARBA00007261"/>
    </source>
</evidence>
<dbReference type="InterPro" id="IPR011249">
    <property type="entry name" value="Metalloenz_LuxS/M16"/>
</dbReference>
<dbReference type="PANTHER" id="PTHR11851:SF49">
    <property type="entry name" value="MITOCHONDRIAL-PROCESSING PEPTIDASE SUBUNIT ALPHA"/>
    <property type="match status" value="1"/>
</dbReference>
<evidence type="ECO:0000313" key="7">
    <source>
        <dbReference type="Proteomes" id="UP000230914"/>
    </source>
</evidence>
<dbReference type="InterPro" id="IPR007863">
    <property type="entry name" value="Peptidase_M16_C"/>
</dbReference>
<proteinExistence type="inferred from homology"/>
<feature type="domain" description="Peptidase M16 C-terminal" evidence="5">
    <location>
        <begin position="777"/>
        <end position="949"/>
    </location>
</feature>
<evidence type="ECO:0000313" key="6">
    <source>
        <dbReference type="EMBL" id="PIE32724.1"/>
    </source>
</evidence>
<reference evidence="6 7" key="1">
    <citation type="submission" date="2017-10" db="EMBL/GenBank/DDBJ databases">
        <title>Novel microbial diversity and functional potential in the marine mammal oral microbiome.</title>
        <authorList>
            <person name="Dudek N.K."/>
            <person name="Sun C.L."/>
            <person name="Burstein D."/>
            <person name="Kantor R.S."/>
            <person name="Aliaga Goltsman D.S."/>
            <person name="Bik E.M."/>
            <person name="Thomas B.C."/>
            <person name="Banfield J.F."/>
            <person name="Relman D.A."/>
        </authorList>
    </citation>
    <scope>NUCLEOTIDE SEQUENCE [LARGE SCALE GENOMIC DNA]</scope>
    <source>
        <strain evidence="6">DOLJORAL78_61_10</strain>
    </source>
</reference>
<dbReference type="Pfam" id="PF00675">
    <property type="entry name" value="Peptidase_M16"/>
    <property type="match status" value="1"/>
</dbReference>
<dbReference type="GO" id="GO:0046872">
    <property type="term" value="F:metal ion binding"/>
    <property type="evidence" value="ECO:0007669"/>
    <property type="project" value="InterPro"/>
</dbReference>
<feature type="domain" description="Peptidase M16 N-terminal" evidence="4">
    <location>
        <begin position="131"/>
        <end position="254"/>
    </location>
</feature>
<feature type="compositionally biased region" description="Pro residues" evidence="3">
    <location>
        <begin position="91"/>
        <end position="100"/>
    </location>
</feature>
<name>A0A2G6KAN7_9ACTN</name>
<feature type="region of interest" description="Disordered" evidence="3">
    <location>
        <begin position="49"/>
        <end position="116"/>
    </location>
</feature>
<dbReference type="InterPro" id="IPR050361">
    <property type="entry name" value="MPP/UQCRC_Complex"/>
</dbReference>
<comment type="similarity">
    <text evidence="1 2">Belongs to the peptidase M16 family.</text>
</comment>